<reference evidence="2" key="1">
    <citation type="journal article" date="2019" name="Int. J. Syst. Evol. Microbiol.">
        <title>The Global Catalogue of Microorganisms (GCM) 10K type strain sequencing project: providing services to taxonomists for standard genome sequencing and annotation.</title>
        <authorList>
            <consortium name="The Broad Institute Genomics Platform"/>
            <consortium name="The Broad Institute Genome Sequencing Center for Infectious Disease"/>
            <person name="Wu L."/>
            <person name="Ma J."/>
        </authorList>
    </citation>
    <scope>NUCLEOTIDE SEQUENCE [LARGE SCALE GENOMIC DNA]</scope>
    <source>
        <strain evidence="2">JCM 17138</strain>
    </source>
</reference>
<accession>A0ABP7IZ76</accession>
<comment type="caution">
    <text evidence="1">The sequence shown here is derived from an EMBL/GenBank/DDBJ whole genome shotgun (WGS) entry which is preliminary data.</text>
</comment>
<name>A0ABP7IZ76_9ACTN</name>
<organism evidence="1 2">
    <name type="scientific">Streptomyces coacervatus</name>
    <dbReference type="NCBI Taxonomy" id="647381"/>
    <lineage>
        <taxon>Bacteria</taxon>
        <taxon>Bacillati</taxon>
        <taxon>Actinomycetota</taxon>
        <taxon>Actinomycetes</taxon>
        <taxon>Kitasatosporales</taxon>
        <taxon>Streptomycetaceae</taxon>
        <taxon>Streptomyces</taxon>
    </lineage>
</organism>
<dbReference type="Proteomes" id="UP001501009">
    <property type="component" value="Unassembled WGS sequence"/>
</dbReference>
<gene>
    <name evidence="1" type="ORF">GCM10022403_073840</name>
</gene>
<dbReference type="EMBL" id="BAABDE010000029">
    <property type="protein sequence ID" value="GAA3829834.1"/>
    <property type="molecule type" value="Genomic_DNA"/>
</dbReference>
<sequence>MTGVAVPPSSPPPSSPVPWSTIEEVLRQQYVTDVLVPGRIDRDETIPRFAAQPLVVFVLLDEGALRLESVGGYGQLEVRVVDSVTLNGVELFADIEEEGDELAFASQGEQLFGDSWDRLRCTTIRPFTDAGSKPDEGVLKCLALELESRYWLFFDPTWPFGIRIGNAEDMRRWEREYGDRP</sequence>
<protein>
    <submittedName>
        <fullName evidence="1">Uncharacterized protein</fullName>
    </submittedName>
</protein>
<evidence type="ECO:0000313" key="1">
    <source>
        <dbReference type="EMBL" id="GAA3829834.1"/>
    </source>
</evidence>
<proteinExistence type="predicted"/>
<evidence type="ECO:0000313" key="2">
    <source>
        <dbReference type="Proteomes" id="UP001501009"/>
    </source>
</evidence>
<keyword evidence="2" id="KW-1185">Reference proteome</keyword>